<evidence type="ECO:0000256" key="1">
    <source>
        <dbReference type="SAM" id="SignalP"/>
    </source>
</evidence>
<protein>
    <submittedName>
        <fullName evidence="2">Class I SAM-dependent methyltransferase</fullName>
    </submittedName>
</protein>
<name>A0A7W2YJK1_9GAMM</name>
<dbReference type="AlphaFoldDB" id="A0A7W2YJK1"/>
<dbReference type="EMBL" id="JACFXU010000013">
    <property type="protein sequence ID" value="MBA6412398.1"/>
    <property type="molecule type" value="Genomic_DNA"/>
</dbReference>
<reference evidence="2 3" key="1">
    <citation type="submission" date="2020-07" db="EMBL/GenBank/DDBJ databases">
        <title>Halieaceae bacterium, F7430, whole genome shotgun sequencing project.</title>
        <authorList>
            <person name="Jiang S."/>
            <person name="Liu Z.W."/>
            <person name="Du Z.J."/>
        </authorList>
    </citation>
    <scope>NUCLEOTIDE SEQUENCE [LARGE SCALE GENOMIC DNA]</scope>
    <source>
        <strain evidence="2 3">F7430</strain>
    </source>
</reference>
<dbReference type="InterPro" id="IPR029063">
    <property type="entry name" value="SAM-dependent_MTases_sf"/>
</dbReference>
<keyword evidence="3" id="KW-1185">Reference proteome</keyword>
<evidence type="ECO:0000313" key="2">
    <source>
        <dbReference type="EMBL" id="MBA6412398.1"/>
    </source>
</evidence>
<dbReference type="InterPro" id="IPR016980">
    <property type="entry name" value="S-AdoMet-dep_MeTrfase_Alr7345"/>
</dbReference>
<keyword evidence="1" id="KW-0732">Signal</keyword>
<dbReference type="PIRSF" id="PIRSF031679">
    <property type="entry name" value="Mtase_Alr7345_prd"/>
    <property type="match status" value="1"/>
</dbReference>
<sequence>MKYLFACFLALATVGAQAALDWDSALQGVHRSDSNKARDEFRHPQQTLEFFGLQAGMTVLEVSPGGGWYTEILAPLLLDNGEYYAAHHSLNAPGGYFRNSLGKYLQKLANDTELYSKVIVTQLQPPAETKAAPEGTVDLALAFRNVHSWLGGDVLEPTLAAIFTALKPGGRFGVVQHRAAPGTSLEAMKQKAYVTEDFVIAAAERAGFELVAKSEINANPKDTKDHPSGVWNLPPSYAAGDEGRAKYAAIGESDRMTLLFRKPEA</sequence>
<dbReference type="SUPFAM" id="SSF53335">
    <property type="entry name" value="S-adenosyl-L-methionine-dependent methyltransferases"/>
    <property type="match status" value="1"/>
</dbReference>
<comment type="caution">
    <text evidence="2">The sequence shown here is derived from an EMBL/GenBank/DDBJ whole genome shotgun (WGS) entry which is preliminary data.</text>
</comment>
<dbReference type="Proteomes" id="UP000539350">
    <property type="component" value="Unassembled WGS sequence"/>
</dbReference>
<keyword evidence="2" id="KW-0808">Transferase</keyword>
<feature type="chain" id="PRO_5031027695" evidence="1">
    <location>
        <begin position="19"/>
        <end position="265"/>
    </location>
</feature>
<dbReference type="GO" id="GO:0008168">
    <property type="term" value="F:methyltransferase activity"/>
    <property type="evidence" value="ECO:0007669"/>
    <property type="project" value="UniProtKB-KW"/>
</dbReference>
<dbReference type="GO" id="GO:0032259">
    <property type="term" value="P:methylation"/>
    <property type="evidence" value="ECO:0007669"/>
    <property type="project" value="UniProtKB-KW"/>
</dbReference>
<proteinExistence type="predicted"/>
<dbReference type="Gene3D" id="3.40.50.150">
    <property type="entry name" value="Vaccinia Virus protein VP39"/>
    <property type="match status" value="1"/>
</dbReference>
<accession>A0A7W2YJK1</accession>
<gene>
    <name evidence="2" type="ORF">H2508_04675</name>
</gene>
<keyword evidence="2" id="KW-0489">Methyltransferase</keyword>
<dbReference type="RefSeq" id="WP_182169328.1">
    <property type="nucleotide sequence ID" value="NZ_JACFXU010000013.1"/>
</dbReference>
<organism evidence="2 3">
    <name type="scientific">Sediminihaliea albiluteola</name>
    <dbReference type="NCBI Taxonomy" id="2758564"/>
    <lineage>
        <taxon>Bacteria</taxon>
        <taxon>Pseudomonadati</taxon>
        <taxon>Pseudomonadota</taxon>
        <taxon>Gammaproteobacteria</taxon>
        <taxon>Cellvibrionales</taxon>
        <taxon>Halieaceae</taxon>
        <taxon>Sediminihaliea</taxon>
    </lineage>
</organism>
<feature type="signal peptide" evidence="1">
    <location>
        <begin position="1"/>
        <end position="18"/>
    </location>
</feature>
<evidence type="ECO:0000313" key="3">
    <source>
        <dbReference type="Proteomes" id="UP000539350"/>
    </source>
</evidence>